<dbReference type="InterPro" id="IPR005719">
    <property type="entry name" value="Dihydroorotate_DH_2"/>
</dbReference>
<comment type="function">
    <text evidence="2">Catalyzes the conversion of dihydroorotate to orotate with quinone as electron acceptor.</text>
</comment>
<dbReference type="InterPro" id="IPR050074">
    <property type="entry name" value="DHO_dehydrogenase"/>
</dbReference>
<keyword evidence="9" id="KW-0288">FMN</keyword>
<dbReference type="InterPro" id="IPR013785">
    <property type="entry name" value="Aldolase_TIM"/>
</dbReference>
<keyword evidence="17" id="KW-1185">Reference proteome</keyword>
<dbReference type="UniPathway" id="UPA00070">
    <property type="reaction ID" value="UER00946"/>
</dbReference>
<evidence type="ECO:0000256" key="8">
    <source>
        <dbReference type="ARBA" id="ARBA00022630"/>
    </source>
</evidence>
<comment type="cofactor">
    <cofactor evidence="1">
        <name>FMN</name>
        <dbReference type="ChEBI" id="CHEBI:58210"/>
    </cofactor>
</comment>
<comment type="similarity">
    <text evidence="5">Belongs to the dihydroorotate dehydrogenase family. Type 2 subfamily.</text>
</comment>
<dbReference type="OrthoDB" id="9802377at2"/>
<dbReference type="NCBIfam" id="TIGR01036">
    <property type="entry name" value="pyrD_sub2"/>
    <property type="match status" value="1"/>
</dbReference>
<evidence type="ECO:0000256" key="7">
    <source>
        <dbReference type="ARBA" id="ARBA00018366"/>
    </source>
</evidence>
<evidence type="ECO:0000313" key="16">
    <source>
        <dbReference type="EMBL" id="PKZ41153.1"/>
    </source>
</evidence>
<dbReference type="Gene3D" id="3.20.20.70">
    <property type="entry name" value="Aldolase class I"/>
    <property type="match status" value="1"/>
</dbReference>
<dbReference type="EMBL" id="PKIZ01000018">
    <property type="protein sequence ID" value="PKZ41153.1"/>
    <property type="molecule type" value="Genomic_DNA"/>
</dbReference>
<evidence type="ECO:0000256" key="14">
    <source>
        <dbReference type="NCBIfam" id="TIGR01036"/>
    </source>
</evidence>
<dbReference type="Pfam" id="PF01180">
    <property type="entry name" value="DHO_dh"/>
    <property type="match status" value="1"/>
</dbReference>
<dbReference type="SUPFAM" id="SSF51395">
    <property type="entry name" value="FMN-linked oxidoreductases"/>
    <property type="match status" value="1"/>
</dbReference>
<accession>A0A2I1P957</accession>
<dbReference type="EC" id="1.3.5.2" evidence="6 14"/>
<dbReference type="GO" id="GO:0005737">
    <property type="term" value="C:cytoplasm"/>
    <property type="evidence" value="ECO:0007669"/>
    <property type="project" value="InterPro"/>
</dbReference>
<keyword evidence="10" id="KW-0665">Pyrimidine biosynthesis</keyword>
<proteinExistence type="inferred from homology"/>
<evidence type="ECO:0000256" key="9">
    <source>
        <dbReference type="ARBA" id="ARBA00022643"/>
    </source>
</evidence>
<evidence type="ECO:0000256" key="6">
    <source>
        <dbReference type="ARBA" id="ARBA00012791"/>
    </source>
</evidence>
<name>A0A2I1P957_9MICO</name>
<gene>
    <name evidence="16" type="ORF">CYJ76_09215</name>
</gene>
<keyword evidence="8" id="KW-0285">Flavoprotein</keyword>
<sequence>MLTTGWERVVRPVLFGLGGGDAETAHHTTLQWSAALQGVPGAMTALAAVTGGIAPGRTVRPGEGVTVAGITFPHRVGLAAGADKEGTALLAWQALGLGHVELGTVTPRPQPGNPRPRMHRLPASGAVINSMGFPNAGVHSAVLRLREARAAGLTIPVGLSIGKNKDTPLESALEDYATCVRVAAGLPDYLAVNISSPNTPGLRGLQDPEPLERLLAGVVQAEADRARAAGTASVPVFCKVAPDMDDEALAGATRIAREAGVAGMVATNTTLARTGLAPQDAAWVSAEQPPGGLSGAPLTARAREAVAVVAGASDLPVIGVGGVMTPADAVALREAGAALVQVYSGFVFAGPALVAGAAARA</sequence>
<dbReference type="Proteomes" id="UP000234206">
    <property type="component" value="Unassembled WGS sequence"/>
</dbReference>
<dbReference type="AlphaFoldDB" id="A0A2I1P957"/>
<dbReference type="InterPro" id="IPR005720">
    <property type="entry name" value="Dihydroorotate_DH_cat"/>
</dbReference>
<keyword evidence="11" id="KW-0560">Oxidoreductase</keyword>
<comment type="caution">
    <text evidence="16">The sequence shown here is derived from an EMBL/GenBank/DDBJ whole genome shotgun (WGS) entry which is preliminary data.</text>
</comment>
<evidence type="ECO:0000256" key="5">
    <source>
        <dbReference type="ARBA" id="ARBA00005359"/>
    </source>
</evidence>
<evidence type="ECO:0000256" key="12">
    <source>
        <dbReference type="ARBA" id="ARBA00023136"/>
    </source>
</evidence>
<protein>
    <recommendedName>
        <fullName evidence="7 14">Dihydroorotate dehydrogenase (quinone)</fullName>
        <ecNumber evidence="6 14">1.3.5.2</ecNumber>
    </recommendedName>
</protein>
<dbReference type="GO" id="GO:0006207">
    <property type="term" value="P:'de novo' pyrimidine nucleobase biosynthetic process"/>
    <property type="evidence" value="ECO:0007669"/>
    <property type="project" value="UniProtKB-UniRule"/>
</dbReference>
<evidence type="ECO:0000256" key="11">
    <source>
        <dbReference type="ARBA" id="ARBA00023002"/>
    </source>
</evidence>
<keyword evidence="12" id="KW-0472">Membrane</keyword>
<dbReference type="PANTHER" id="PTHR48109:SF4">
    <property type="entry name" value="DIHYDROOROTATE DEHYDROGENASE (QUINONE), MITOCHONDRIAL"/>
    <property type="match status" value="1"/>
</dbReference>
<dbReference type="GO" id="GO:0044205">
    <property type="term" value="P:'de novo' UMP biosynthetic process"/>
    <property type="evidence" value="ECO:0007669"/>
    <property type="project" value="UniProtKB-UniPathway"/>
</dbReference>
<evidence type="ECO:0000256" key="1">
    <source>
        <dbReference type="ARBA" id="ARBA00001917"/>
    </source>
</evidence>
<evidence type="ECO:0000256" key="13">
    <source>
        <dbReference type="ARBA" id="ARBA00048639"/>
    </source>
</evidence>
<dbReference type="GO" id="GO:0106430">
    <property type="term" value="F:dihydroorotate dehydrogenase (quinone) activity"/>
    <property type="evidence" value="ECO:0007669"/>
    <property type="project" value="UniProtKB-EC"/>
</dbReference>
<evidence type="ECO:0000256" key="2">
    <source>
        <dbReference type="ARBA" id="ARBA00003125"/>
    </source>
</evidence>
<evidence type="ECO:0000256" key="3">
    <source>
        <dbReference type="ARBA" id="ARBA00004370"/>
    </source>
</evidence>
<dbReference type="CDD" id="cd04738">
    <property type="entry name" value="DHOD_2_like"/>
    <property type="match status" value="1"/>
</dbReference>
<evidence type="ECO:0000259" key="15">
    <source>
        <dbReference type="Pfam" id="PF01180"/>
    </source>
</evidence>
<evidence type="ECO:0000256" key="4">
    <source>
        <dbReference type="ARBA" id="ARBA00005161"/>
    </source>
</evidence>
<reference evidence="16 17" key="1">
    <citation type="submission" date="2017-12" db="EMBL/GenBank/DDBJ databases">
        <title>Phylogenetic diversity of female urinary microbiome.</title>
        <authorList>
            <person name="Thomas-White K."/>
            <person name="Wolfe A.J."/>
        </authorList>
    </citation>
    <scope>NUCLEOTIDE SEQUENCE [LARGE SCALE GENOMIC DNA]</scope>
    <source>
        <strain evidence="16 17">UMB1298</strain>
    </source>
</reference>
<feature type="domain" description="Dihydroorotate dehydrogenase catalytic" evidence="15">
    <location>
        <begin position="65"/>
        <end position="354"/>
    </location>
</feature>
<comment type="subcellular location">
    <subcellularLocation>
        <location evidence="3">Membrane</location>
    </subcellularLocation>
</comment>
<comment type="catalytic activity">
    <reaction evidence="13">
        <text>(S)-dihydroorotate + a quinone = orotate + a quinol</text>
        <dbReference type="Rhea" id="RHEA:30187"/>
        <dbReference type="ChEBI" id="CHEBI:24646"/>
        <dbReference type="ChEBI" id="CHEBI:30839"/>
        <dbReference type="ChEBI" id="CHEBI:30864"/>
        <dbReference type="ChEBI" id="CHEBI:132124"/>
        <dbReference type="EC" id="1.3.5.2"/>
    </reaction>
</comment>
<dbReference type="PROSITE" id="PS00911">
    <property type="entry name" value="DHODEHASE_1"/>
    <property type="match status" value="1"/>
</dbReference>
<dbReference type="InterPro" id="IPR001295">
    <property type="entry name" value="Dihydroorotate_DH_CS"/>
</dbReference>
<dbReference type="GO" id="GO:0005886">
    <property type="term" value="C:plasma membrane"/>
    <property type="evidence" value="ECO:0007669"/>
    <property type="project" value="TreeGrafter"/>
</dbReference>
<comment type="pathway">
    <text evidence="4">Pyrimidine metabolism; UMP biosynthesis via de novo pathway; orotate from (S)-dihydroorotate (quinone route): step 1/1.</text>
</comment>
<dbReference type="PANTHER" id="PTHR48109">
    <property type="entry name" value="DIHYDROOROTATE DEHYDROGENASE (QUINONE), MITOCHONDRIAL-RELATED"/>
    <property type="match status" value="1"/>
</dbReference>
<dbReference type="NCBIfam" id="NF003652">
    <property type="entry name" value="PRK05286.2-5"/>
    <property type="match status" value="1"/>
</dbReference>
<evidence type="ECO:0000256" key="10">
    <source>
        <dbReference type="ARBA" id="ARBA00022975"/>
    </source>
</evidence>
<evidence type="ECO:0000313" key="17">
    <source>
        <dbReference type="Proteomes" id="UP000234206"/>
    </source>
</evidence>
<organism evidence="16 17">
    <name type="scientific">Kytococcus schroeteri</name>
    <dbReference type="NCBI Taxonomy" id="138300"/>
    <lineage>
        <taxon>Bacteria</taxon>
        <taxon>Bacillati</taxon>
        <taxon>Actinomycetota</taxon>
        <taxon>Actinomycetes</taxon>
        <taxon>Micrococcales</taxon>
        <taxon>Kytococcaceae</taxon>
        <taxon>Kytococcus</taxon>
    </lineage>
</organism>